<dbReference type="InterPro" id="IPR013785">
    <property type="entry name" value="Aldolase_TIM"/>
</dbReference>
<dbReference type="CDD" id="cd01335">
    <property type="entry name" value="Radical_SAM"/>
    <property type="match status" value="1"/>
</dbReference>
<dbReference type="Proteomes" id="UP000231637">
    <property type="component" value="Chromosome"/>
</dbReference>
<dbReference type="GO" id="GO:0046872">
    <property type="term" value="F:metal ion binding"/>
    <property type="evidence" value="ECO:0007669"/>
    <property type="project" value="UniProtKB-KW"/>
</dbReference>
<accession>A0A2K8LA27</accession>
<evidence type="ECO:0000313" key="9">
    <source>
        <dbReference type="Proteomes" id="UP000231637"/>
    </source>
</evidence>
<evidence type="ECO:0000256" key="1">
    <source>
        <dbReference type="ARBA" id="ARBA00001966"/>
    </source>
</evidence>
<evidence type="ECO:0000256" key="5">
    <source>
        <dbReference type="ARBA" id="ARBA00023004"/>
    </source>
</evidence>
<sequence length="281" mass="31390">MGNKLNTHNHDRDAAGMTYVYPVVSRRAGGVSVGINLNPNNACNWHCAYCQVPELTRGVAPEIDLEQLRSELHSMLDAICNGEFMTRRVAEDSRRLCDIAISGNGEPTSCREFDRVVEVIVELMQQFDLHIPLRLISNGSYVHKAHVQRGLKLMAAHQGEVWIKVDAVNEEAIRRINGVKLDGERLRQQVETVARICPSWIQTCLMAWDNQPPAEAEIVQYVEFISALKRDAVPLRGVLLYGLARPSMQQEAGHLQPLDAGWMKLMAGRIEACGLKVSLSL</sequence>
<dbReference type="Gene3D" id="3.20.20.70">
    <property type="entry name" value="Aldolase class I"/>
    <property type="match status" value="1"/>
</dbReference>
<keyword evidence="3" id="KW-0949">S-adenosyl-L-methionine</keyword>
<reference evidence="8 9" key="1">
    <citation type="submission" date="2016-12" db="EMBL/GenBank/DDBJ databases">
        <title>Isolation and genomic insights into novel planktonic Zetaproteobacteria from stratified waters of the Chesapeake Bay.</title>
        <authorList>
            <person name="McAllister S.M."/>
            <person name="Kato S."/>
            <person name="Chan C.S."/>
            <person name="Chiu B.K."/>
            <person name="Field E.K."/>
        </authorList>
    </citation>
    <scope>NUCLEOTIDE SEQUENCE [LARGE SCALE GENOMIC DNA]</scope>
    <source>
        <strain evidence="8 9">CP-8</strain>
    </source>
</reference>
<dbReference type="OrthoDB" id="9800840at2"/>
<dbReference type="InterPro" id="IPR058240">
    <property type="entry name" value="rSAM_sf"/>
</dbReference>
<feature type="domain" description="Radical SAM core" evidence="7">
    <location>
        <begin position="38"/>
        <end position="202"/>
    </location>
</feature>
<comment type="cofactor">
    <cofactor evidence="1">
        <name>[4Fe-4S] cluster</name>
        <dbReference type="ChEBI" id="CHEBI:49883"/>
    </cofactor>
</comment>
<keyword evidence="5" id="KW-0408">Iron</keyword>
<dbReference type="KEGG" id="mfn:Ga0123462_0250"/>
<dbReference type="Pfam" id="PF04055">
    <property type="entry name" value="Radical_SAM"/>
    <property type="match status" value="1"/>
</dbReference>
<evidence type="ECO:0000259" key="7">
    <source>
        <dbReference type="Pfam" id="PF04055"/>
    </source>
</evidence>
<evidence type="ECO:0000313" key="8">
    <source>
        <dbReference type="EMBL" id="ATX81126.1"/>
    </source>
</evidence>
<name>A0A2K8LA27_9PROT</name>
<evidence type="ECO:0000256" key="3">
    <source>
        <dbReference type="ARBA" id="ARBA00022691"/>
    </source>
</evidence>
<protein>
    <recommendedName>
        <fullName evidence="7">Radical SAM core domain-containing protein</fullName>
    </recommendedName>
</protein>
<evidence type="ECO:0000256" key="6">
    <source>
        <dbReference type="ARBA" id="ARBA00023014"/>
    </source>
</evidence>
<proteinExistence type="predicted"/>
<evidence type="ECO:0000256" key="2">
    <source>
        <dbReference type="ARBA" id="ARBA00022485"/>
    </source>
</evidence>
<dbReference type="PANTHER" id="PTHR43787">
    <property type="entry name" value="FEMO COFACTOR BIOSYNTHESIS PROTEIN NIFB-RELATED"/>
    <property type="match status" value="1"/>
</dbReference>
<keyword evidence="6" id="KW-0411">Iron-sulfur</keyword>
<dbReference type="EMBL" id="CP018800">
    <property type="protein sequence ID" value="ATX81126.1"/>
    <property type="molecule type" value="Genomic_DNA"/>
</dbReference>
<dbReference type="GO" id="GO:0051539">
    <property type="term" value="F:4 iron, 4 sulfur cluster binding"/>
    <property type="evidence" value="ECO:0007669"/>
    <property type="project" value="UniProtKB-KW"/>
</dbReference>
<keyword evidence="9" id="KW-1185">Reference proteome</keyword>
<dbReference type="InterPro" id="IPR007197">
    <property type="entry name" value="rSAM"/>
</dbReference>
<dbReference type="RefSeq" id="WP_100264640.1">
    <property type="nucleotide sequence ID" value="NZ_CP018800.1"/>
</dbReference>
<evidence type="ECO:0000256" key="4">
    <source>
        <dbReference type="ARBA" id="ARBA00022723"/>
    </source>
</evidence>
<keyword evidence="2" id="KW-0004">4Fe-4S</keyword>
<dbReference type="AlphaFoldDB" id="A0A2K8LA27"/>
<gene>
    <name evidence="8" type="ORF">Ga0123462_0250</name>
</gene>
<dbReference type="GO" id="GO:0003824">
    <property type="term" value="F:catalytic activity"/>
    <property type="evidence" value="ECO:0007669"/>
    <property type="project" value="InterPro"/>
</dbReference>
<dbReference type="SUPFAM" id="SSF102114">
    <property type="entry name" value="Radical SAM enzymes"/>
    <property type="match status" value="1"/>
</dbReference>
<organism evidence="8 9">
    <name type="scientific">Mariprofundus ferrinatatus</name>
    <dbReference type="NCBI Taxonomy" id="1921087"/>
    <lineage>
        <taxon>Bacteria</taxon>
        <taxon>Pseudomonadati</taxon>
        <taxon>Pseudomonadota</taxon>
        <taxon>Candidatius Mariprofundia</taxon>
        <taxon>Mariprofundales</taxon>
        <taxon>Mariprofundaceae</taxon>
        <taxon>Mariprofundus</taxon>
    </lineage>
</organism>
<dbReference type="SFLD" id="SFLDS00029">
    <property type="entry name" value="Radical_SAM"/>
    <property type="match status" value="1"/>
</dbReference>
<keyword evidence="4" id="KW-0479">Metal-binding</keyword>